<dbReference type="SUPFAM" id="SSF75304">
    <property type="entry name" value="Amidase signature (AS) enzymes"/>
    <property type="match status" value="1"/>
</dbReference>
<dbReference type="Pfam" id="PF01425">
    <property type="entry name" value="Amidase"/>
    <property type="match status" value="1"/>
</dbReference>
<evidence type="ECO:0000313" key="3">
    <source>
        <dbReference type="Proteomes" id="UP000518300"/>
    </source>
</evidence>
<dbReference type="NCBIfam" id="NF005300">
    <property type="entry name" value="PRK06828.1"/>
    <property type="match status" value="1"/>
</dbReference>
<dbReference type="RefSeq" id="WP_169345848.1">
    <property type="nucleotide sequence ID" value="NZ_JABBJJ010000071.1"/>
</dbReference>
<evidence type="ECO:0000313" key="2">
    <source>
        <dbReference type="EMBL" id="NMO16560.1"/>
    </source>
</evidence>
<evidence type="ECO:0000259" key="1">
    <source>
        <dbReference type="Pfam" id="PF01425"/>
    </source>
</evidence>
<accession>A0A848LBY1</accession>
<feature type="domain" description="Amidase" evidence="1">
    <location>
        <begin position="83"/>
        <end position="532"/>
    </location>
</feature>
<gene>
    <name evidence="2" type="ORF">HG543_17095</name>
</gene>
<dbReference type="PROSITE" id="PS51318">
    <property type="entry name" value="TAT"/>
    <property type="match status" value="1"/>
</dbReference>
<protein>
    <submittedName>
        <fullName evidence="2">Amidase</fullName>
        <ecNumber evidence="2">3.5.1.4</ecNumber>
    </submittedName>
</protein>
<dbReference type="InterPro" id="IPR023631">
    <property type="entry name" value="Amidase_dom"/>
</dbReference>
<proteinExistence type="predicted"/>
<dbReference type="PANTHER" id="PTHR42678">
    <property type="entry name" value="AMIDASE"/>
    <property type="match status" value="1"/>
</dbReference>
<dbReference type="InterPro" id="IPR036928">
    <property type="entry name" value="AS_sf"/>
</dbReference>
<reference evidence="2 3" key="1">
    <citation type="submission" date="2020-04" db="EMBL/GenBank/DDBJ databases">
        <title>Draft genome of Pyxidicoccus fallax type strain.</title>
        <authorList>
            <person name="Whitworth D.E."/>
        </authorList>
    </citation>
    <scope>NUCLEOTIDE SEQUENCE [LARGE SCALE GENOMIC DNA]</scope>
    <source>
        <strain evidence="2 3">DSM 14698</strain>
    </source>
</reference>
<dbReference type="Gene3D" id="3.90.1300.10">
    <property type="entry name" value="Amidase signature (AS) domain"/>
    <property type="match status" value="1"/>
</dbReference>
<organism evidence="2 3">
    <name type="scientific">Pyxidicoccus fallax</name>
    <dbReference type="NCBI Taxonomy" id="394095"/>
    <lineage>
        <taxon>Bacteria</taxon>
        <taxon>Pseudomonadati</taxon>
        <taxon>Myxococcota</taxon>
        <taxon>Myxococcia</taxon>
        <taxon>Myxococcales</taxon>
        <taxon>Cystobacterineae</taxon>
        <taxon>Myxococcaceae</taxon>
        <taxon>Pyxidicoccus</taxon>
    </lineage>
</organism>
<sequence length="562" mass="59197">MKKPNPPGSPSPGLSRRAFIGGTAAATALVSLDAPAQTPSAAAPGKVNVAPAPLRPFELEEATVTELQAAMKSGKFTSHGLAERYLARIQELDRKGDLPLLSVIEVNPEALNIAAAMDRERKEKGPRGPLHGVPVLIKDNIATADRMQTTAGSLALVGAVPKRDAFIVERLRAAGAVIIGKTNLSEWANFRSTRSASGWSGRGGQCRNPYALDRTPSGSSSGSGAAAAANFCAVAVGTETDGSIVSPSAASSLVGLKPTVGLVSRSGIIPISHSQDTAGPMTRTVADAAALLSVLAGVDPSDAATAASQGKAHADYTKFLDPEGLKGARIGVPRERFFGYHAATDALVEQAIELMKSRGATIIDAPIPTAAKLDEPEFEVLLYEFKADLEAYLAGLGEGNHPRTLAELIKYNEEHRSTELPYFGQELFHMAREKGPLTDKKYKKALQDCRKLSREQGLDAVMAKHKLDALVAPTQAPPGLIDLVNGDHWLGSSSTPAAVSGYATLTVPAGYVHGLPVGMSFIGRAWSEPTLLKLAYAYEQASRHRRPPTFAPTADLGLKSRT</sequence>
<dbReference type="PANTHER" id="PTHR42678:SF34">
    <property type="entry name" value="OS04G0183300 PROTEIN"/>
    <property type="match status" value="1"/>
</dbReference>
<dbReference type="Proteomes" id="UP000518300">
    <property type="component" value="Unassembled WGS sequence"/>
</dbReference>
<comment type="caution">
    <text evidence="2">The sequence shown here is derived from an EMBL/GenBank/DDBJ whole genome shotgun (WGS) entry which is preliminary data.</text>
</comment>
<dbReference type="EMBL" id="JABBJJ010000071">
    <property type="protein sequence ID" value="NMO16560.1"/>
    <property type="molecule type" value="Genomic_DNA"/>
</dbReference>
<dbReference type="InterPro" id="IPR006311">
    <property type="entry name" value="TAT_signal"/>
</dbReference>
<dbReference type="AlphaFoldDB" id="A0A848LBY1"/>
<dbReference type="NCBIfam" id="NF006006">
    <property type="entry name" value="PRK08137.1"/>
    <property type="match status" value="1"/>
</dbReference>
<keyword evidence="3" id="KW-1185">Reference proteome</keyword>
<dbReference type="EC" id="3.5.1.4" evidence="2"/>
<name>A0A848LBY1_9BACT</name>
<keyword evidence="2" id="KW-0378">Hydrolase</keyword>
<dbReference type="GO" id="GO:0004040">
    <property type="term" value="F:amidase activity"/>
    <property type="evidence" value="ECO:0007669"/>
    <property type="project" value="UniProtKB-EC"/>
</dbReference>